<dbReference type="NCBIfam" id="TIGR02099">
    <property type="entry name" value="YhdP family protein"/>
    <property type="match status" value="1"/>
</dbReference>
<dbReference type="Pfam" id="PF13116">
    <property type="entry name" value="YhdP"/>
    <property type="match status" value="1"/>
</dbReference>
<evidence type="ECO:0000313" key="2">
    <source>
        <dbReference type="EMBL" id="MDD0816140.1"/>
    </source>
</evidence>
<reference evidence="2 3" key="1">
    <citation type="submission" date="2023-02" db="EMBL/GenBank/DDBJ databases">
        <title>Bacterial whole genome sequence for Curvibacter sp. HBC28.</title>
        <authorList>
            <person name="Le V."/>
            <person name="Ko S.-R."/>
            <person name="Ahn C.-Y."/>
            <person name="Oh H.-M."/>
        </authorList>
    </citation>
    <scope>NUCLEOTIDE SEQUENCE [LARGE SCALE GENOMIC DNA]</scope>
    <source>
        <strain evidence="2 3">HBC28</strain>
    </source>
</reference>
<comment type="caution">
    <text evidence="2">The sequence shown here is derived from an EMBL/GenBank/DDBJ whole genome shotgun (WGS) entry which is preliminary data.</text>
</comment>
<dbReference type="InterPro" id="IPR025263">
    <property type="entry name" value="YhdP_central"/>
</dbReference>
<dbReference type="PANTHER" id="PTHR38690:SF1">
    <property type="entry name" value="PROTEASE"/>
    <property type="match status" value="1"/>
</dbReference>
<dbReference type="Proteomes" id="UP001528672">
    <property type="component" value="Unassembled WGS sequence"/>
</dbReference>
<dbReference type="InterPro" id="IPR011836">
    <property type="entry name" value="YhdP"/>
</dbReference>
<keyword evidence="3" id="KW-1185">Reference proteome</keyword>
<evidence type="ECO:0000259" key="1">
    <source>
        <dbReference type="Pfam" id="PF13116"/>
    </source>
</evidence>
<accession>A0ABT5MHT4</accession>
<feature type="domain" description="YhdP central" evidence="1">
    <location>
        <begin position="5"/>
        <end position="1327"/>
    </location>
</feature>
<organism evidence="2 3">
    <name type="scientific">Curvibacter microcysteis</name>
    <dbReference type="NCBI Taxonomy" id="3026419"/>
    <lineage>
        <taxon>Bacteria</taxon>
        <taxon>Pseudomonadati</taxon>
        <taxon>Pseudomonadota</taxon>
        <taxon>Betaproteobacteria</taxon>
        <taxon>Burkholderiales</taxon>
        <taxon>Comamonadaceae</taxon>
        <taxon>Curvibacter</taxon>
    </lineage>
</organism>
<gene>
    <name evidence="2" type="ORF">PSQ39_15990</name>
</gene>
<name>A0ABT5MHT4_9BURK</name>
<proteinExistence type="predicted"/>
<sequence length="1347" mass="144819">MASALARWTLRVLLAFWFVLALSWGALHGWIVPRIAEFRPQLERQASRALGLPVHIGHISARSEGLIPTFELEDVTLSDMQGRDALILPRVVAALSPRSLWNLGFQQLYVDRPELEVRRSADGRLHVAGLALDGTPGDGGQIADWVFSQAELVISGGIVHWTDEQRGLDTLSLSDLSLVMRNSPRRHIARLDATPPSQWGERFSLVAQFRQPLISVHRGRWQDWTGQVFAQFNRVDVARLRQQIDPGFEVSSGQGALRLWADVAKGQLTGAVADVALASVNVQLAPGLEPLALSSVQGRLGGHRLPGGFDFSTSGLQFLTADGLRWPGGNVFVSYTLPQAKQPGRGEFRADRMDLAALSQIAHRVPLGEATHQALARHAPRGLVQTLQAQWQGPADGPERYSVKGRVAGLSLSAREGLPGVRGLDLDFDLTQAGGKAALQMAGGQFDLPGVFDEPVLPVDQFDAQLQWQREGDRLTLQVGDLHFANPDLRGEARLQWQSADPAKSSARSRFPGVLDLNATVSEADGARIHRYLPLYLNADVRHYVQEAVTAGRVSHAQFRIKGDLHDLPFANPKQGEFRISAKVRDAALTYVPKSIMPAGTLPWPALSELQGDLVFDRLGMYVKGASARFANHPELQITKVEADIPNLMRTVVGVDATVKGPLPEVVALVNGSALSRLTHQALGQASVSGPTEVKLKLSLPISQIERTKVQGSVAFTGSNDLRIAPQAPGLSRLRGSVAFSETGFQLNNVQGRALGGDLKLEGGMRPAPAASPGVALGEPQVQLRASGVATAEGLRQAAELGFVAKLAEHASGSAPYTLALGFYQGQPEIQVQSSLQGLALNLPAPLNKPADVALPLRFDNSLLRDAGAGGPLRDQLQVELGRLMSVHYLRDLSGPQARVLQGSVAVGLAAGEAAPLPASGVMASVQLPQLDLDAWEHVLTRAGGPGRPNAAAPASNAADAATQSYLPTAMAVRAGELTADGRQLHNVVLGSTREGAMWRANLDAQELNGYLEYRPPGGTGAGRLFARLSRLKLAQSTQNEVEALLDEQPATIPALDIVVDDFELRGKRLGRVEIEAVNRGGDTAQREWRLNKFNLITPEATFTATGNWAQVGASRLSRSLQEHRRTVMNFRLDVRDAGELLKRLGMAGVVRQGHGLMEGQVAWLGSPLSLDYPSLAGQISINLESGQFLKADPGLAKLLGVLSLQALPRRLTLDFRDVFSQGFSFDLVRGDARIEQGRASTNNLQMKGVNAAVLMEGSADLARETQDLKVVVVPEVNAGTASLVATAINPAIGLGTFLAQMFLRRPLMEAATQEFHIDGSWTEPRIVKVERPAREASPTSNGALHP</sequence>
<dbReference type="EMBL" id="JAQSIO010000006">
    <property type="protein sequence ID" value="MDD0816140.1"/>
    <property type="molecule type" value="Genomic_DNA"/>
</dbReference>
<protein>
    <submittedName>
        <fullName evidence="2">YhdP family protein</fullName>
    </submittedName>
</protein>
<dbReference type="PANTHER" id="PTHR38690">
    <property type="entry name" value="PROTEASE-RELATED"/>
    <property type="match status" value="1"/>
</dbReference>
<evidence type="ECO:0000313" key="3">
    <source>
        <dbReference type="Proteomes" id="UP001528672"/>
    </source>
</evidence>